<accession>A0A3S5BH66</accession>
<evidence type="ECO:0000313" key="2">
    <source>
        <dbReference type="EMBL" id="VEL24129.1"/>
    </source>
</evidence>
<dbReference type="EMBL" id="CAAALY010066053">
    <property type="protein sequence ID" value="VEL24129.1"/>
    <property type="molecule type" value="Genomic_DNA"/>
</dbReference>
<evidence type="ECO:0000256" key="1">
    <source>
        <dbReference type="SAM" id="MobiDB-lite"/>
    </source>
</evidence>
<protein>
    <submittedName>
        <fullName evidence="2">Uncharacterized protein</fullName>
    </submittedName>
</protein>
<feature type="region of interest" description="Disordered" evidence="1">
    <location>
        <begin position="74"/>
        <end position="179"/>
    </location>
</feature>
<evidence type="ECO:0000313" key="3">
    <source>
        <dbReference type="Proteomes" id="UP000784294"/>
    </source>
</evidence>
<feature type="compositionally biased region" description="Basic and acidic residues" evidence="1">
    <location>
        <begin position="139"/>
        <end position="152"/>
    </location>
</feature>
<name>A0A3S5BH66_9PLAT</name>
<proteinExistence type="predicted"/>
<reference evidence="2" key="1">
    <citation type="submission" date="2018-11" db="EMBL/GenBank/DDBJ databases">
        <authorList>
            <consortium name="Pathogen Informatics"/>
        </authorList>
    </citation>
    <scope>NUCLEOTIDE SEQUENCE</scope>
</reference>
<dbReference type="Proteomes" id="UP000784294">
    <property type="component" value="Unassembled WGS sequence"/>
</dbReference>
<comment type="caution">
    <text evidence="2">The sequence shown here is derived from an EMBL/GenBank/DDBJ whole genome shotgun (WGS) entry which is preliminary data.</text>
</comment>
<keyword evidence="3" id="KW-1185">Reference proteome</keyword>
<dbReference type="AlphaFoldDB" id="A0A3S5BH66"/>
<feature type="compositionally biased region" description="Pro residues" evidence="1">
    <location>
        <begin position="126"/>
        <end position="138"/>
    </location>
</feature>
<organism evidence="2 3">
    <name type="scientific">Protopolystoma xenopodis</name>
    <dbReference type="NCBI Taxonomy" id="117903"/>
    <lineage>
        <taxon>Eukaryota</taxon>
        <taxon>Metazoa</taxon>
        <taxon>Spiralia</taxon>
        <taxon>Lophotrochozoa</taxon>
        <taxon>Platyhelminthes</taxon>
        <taxon>Monogenea</taxon>
        <taxon>Polyopisthocotylea</taxon>
        <taxon>Polystomatidea</taxon>
        <taxon>Polystomatidae</taxon>
        <taxon>Protopolystoma</taxon>
    </lineage>
</organism>
<sequence length="179" mass="19946">MCSKGKLWLVSDLTTHSRGAYVYVSLSESLGTIQSSCLSFGRCDPGDHCLRVIADILDNFNVFWSNNRPFRWPRPIKTRSRIGDPGHSGSTRPSPSALEGIPRSVRKASARLQRQNRLTAEDTRWPDPPPTPPTQPAPDPERRKTTATDNRKTCIFPRGPPLLNSPGVSGPELRFSFHN</sequence>
<gene>
    <name evidence="2" type="ORF">PXEA_LOCUS17569</name>
</gene>